<keyword evidence="10" id="KW-0614">Plasmid</keyword>
<reference evidence="10 11" key="1">
    <citation type="submission" date="2019-05" db="EMBL/GenBank/DDBJ databases">
        <title>Pseudorhodobacter turbinis sp. nov., isolated from the gut of the Korean turban shell.</title>
        <authorList>
            <person name="Jeong Y.-S."/>
            <person name="Kang W.-R."/>
            <person name="Bae J.-W."/>
        </authorList>
    </citation>
    <scope>NUCLEOTIDE SEQUENCE [LARGE SCALE GENOMIC DNA]</scope>
    <source>
        <strain evidence="10 11">S12M18</strain>
        <plasmid evidence="10 11">unnamed1</plasmid>
    </source>
</reference>
<accession>A0A4P8ELT9</accession>
<keyword evidence="11" id="KW-1185">Reference proteome</keyword>
<dbReference type="PANTHER" id="PTHR48111:SF67">
    <property type="entry name" value="TRANSCRIPTIONAL REGULATORY PROTEIN TCTD"/>
    <property type="match status" value="1"/>
</dbReference>
<evidence type="ECO:0000313" key="11">
    <source>
        <dbReference type="Proteomes" id="UP000298631"/>
    </source>
</evidence>
<dbReference type="Pfam" id="PF00072">
    <property type="entry name" value="Response_reg"/>
    <property type="match status" value="1"/>
</dbReference>
<feature type="DNA-binding region" description="OmpR/PhoB-type" evidence="7">
    <location>
        <begin position="124"/>
        <end position="220"/>
    </location>
</feature>
<dbReference type="GO" id="GO:0005829">
    <property type="term" value="C:cytosol"/>
    <property type="evidence" value="ECO:0007669"/>
    <property type="project" value="TreeGrafter"/>
</dbReference>
<dbReference type="RefSeq" id="WP_137195887.1">
    <property type="nucleotide sequence ID" value="NZ_CP039965.1"/>
</dbReference>
<keyword evidence="5" id="KW-0804">Transcription</keyword>
<dbReference type="Gene3D" id="1.10.10.10">
    <property type="entry name" value="Winged helix-like DNA-binding domain superfamily/Winged helix DNA-binding domain"/>
    <property type="match status" value="1"/>
</dbReference>
<keyword evidence="1 6" id="KW-0597">Phosphoprotein</keyword>
<organism evidence="10 11">
    <name type="scientific">Pseudorhodobacter turbinis</name>
    <dbReference type="NCBI Taxonomy" id="2500533"/>
    <lineage>
        <taxon>Bacteria</taxon>
        <taxon>Pseudomonadati</taxon>
        <taxon>Pseudomonadota</taxon>
        <taxon>Alphaproteobacteria</taxon>
        <taxon>Rhodobacterales</taxon>
        <taxon>Paracoccaceae</taxon>
        <taxon>Pseudorhodobacter</taxon>
    </lineage>
</organism>
<keyword evidence="3" id="KW-0805">Transcription regulation</keyword>
<evidence type="ECO:0000256" key="6">
    <source>
        <dbReference type="PROSITE-ProRule" id="PRU00169"/>
    </source>
</evidence>
<dbReference type="InterPro" id="IPR036388">
    <property type="entry name" value="WH-like_DNA-bd_sf"/>
</dbReference>
<dbReference type="SUPFAM" id="SSF52172">
    <property type="entry name" value="CheY-like"/>
    <property type="match status" value="1"/>
</dbReference>
<dbReference type="CDD" id="cd00383">
    <property type="entry name" value="trans_reg_C"/>
    <property type="match status" value="1"/>
</dbReference>
<dbReference type="InterPro" id="IPR001867">
    <property type="entry name" value="OmpR/PhoB-type_DNA-bd"/>
</dbReference>
<feature type="domain" description="Response regulatory" evidence="8">
    <location>
        <begin position="2"/>
        <end position="116"/>
    </location>
</feature>
<protein>
    <submittedName>
        <fullName evidence="10">Response regulator transcription factor</fullName>
    </submittedName>
</protein>
<feature type="domain" description="OmpR/PhoB-type" evidence="9">
    <location>
        <begin position="124"/>
        <end position="220"/>
    </location>
</feature>
<dbReference type="GO" id="GO:0000976">
    <property type="term" value="F:transcription cis-regulatory region binding"/>
    <property type="evidence" value="ECO:0007669"/>
    <property type="project" value="TreeGrafter"/>
</dbReference>
<dbReference type="GO" id="GO:0006355">
    <property type="term" value="P:regulation of DNA-templated transcription"/>
    <property type="evidence" value="ECO:0007669"/>
    <property type="project" value="InterPro"/>
</dbReference>
<dbReference type="FunFam" id="3.40.50.2300:FF:000002">
    <property type="entry name" value="DNA-binding response regulator PhoP"/>
    <property type="match status" value="1"/>
</dbReference>
<keyword evidence="4 7" id="KW-0238">DNA-binding</keyword>
<dbReference type="SMART" id="SM00448">
    <property type="entry name" value="REC"/>
    <property type="match status" value="1"/>
</dbReference>
<dbReference type="PANTHER" id="PTHR48111">
    <property type="entry name" value="REGULATOR OF RPOS"/>
    <property type="match status" value="1"/>
</dbReference>
<evidence type="ECO:0000259" key="9">
    <source>
        <dbReference type="PROSITE" id="PS51755"/>
    </source>
</evidence>
<dbReference type="Proteomes" id="UP000298631">
    <property type="component" value="Plasmid unnamed1"/>
</dbReference>
<dbReference type="SMART" id="SM00862">
    <property type="entry name" value="Trans_reg_C"/>
    <property type="match status" value="1"/>
</dbReference>
<dbReference type="OrthoDB" id="7643224at2"/>
<proteinExistence type="predicted"/>
<dbReference type="KEGG" id="pseb:EOK75_20055"/>
<dbReference type="InterPro" id="IPR039420">
    <property type="entry name" value="WalR-like"/>
</dbReference>
<dbReference type="GO" id="GO:0000156">
    <property type="term" value="F:phosphorelay response regulator activity"/>
    <property type="evidence" value="ECO:0007669"/>
    <property type="project" value="TreeGrafter"/>
</dbReference>
<gene>
    <name evidence="10" type="ORF">EOK75_20055</name>
</gene>
<evidence type="ECO:0000313" key="10">
    <source>
        <dbReference type="EMBL" id="QCO58078.1"/>
    </source>
</evidence>
<dbReference type="InterPro" id="IPR011006">
    <property type="entry name" value="CheY-like_superfamily"/>
</dbReference>
<dbReference type="Pfam" id="PF00486">
    <property type="entry name" value="Trans_reg_C"/>
    <property type="match status" value="1"/>
</dbReference>
<dbReference type="CDD" id="cd17624">
    <property type="entry name" value="REC_OmpR_PmrA-like"/>
    <property type="match status" value="1"/>
</dbReference>
<feature type="modified residue" description="4-aspartylphosphate" evidence="6">
    <location>
        <position position="51"/>
    </location>
</feature>
<keyword evidence="2" id="KW-0902">Two-component regulatory system</keyword>
<evidence type="ECO:0000256" key="7">
    <source>
        <dbReference type="PROSITE-ProRule" id="PRU01091"/>
    </source>
</evidence>
<evidence type="ECO:0000256" key="3">
    <source>
        <dbReference type="ARBA" id="ARBA00023015"/>
    </source>
</evidence>
<evidence type="ECO:0000256" key="1">
    <source>
        <dbReference type="ARBA" id="ARBA00022553"/>
    </source>
</evidence>
<dbReference type="GO" id="GO:0032993">
    <property type="term" value="C:protein-DNA complex"/>
    <property type="evidence" value="ECO:0007669"/>
    <property type="project" value="TreeGrafter"/>
</dbReference>
<dbReference type="EMBL" id="CP039965">
    <property type="protein sequence ID" value="QCO58078.1"/>
    <property type="molecule type" value="Genomic_DNA"/>
</dbReference>
<geneLocation type="plasmid" evidence="10 11">
    <name>unnamed1</name>
</geneLocation>
<dbReference type="Gene3D" id="6.10.250.690">
    <property type="match status" value="1"/>
</dbReference>
<evidence type="ECO:0000256" key="2">
    <source>
        <dbReference type="ARBA" id="ARBA00023012"/>
    </source>
</evidence>
<dbReference type="InterPro" id="IPR001789">
    <property type="entry name" value="Sig_transdc_resp-reg_receiver"/>
</dbReference>
<dbReference type="PROSITE" id="PS50110">
    <property type="entry name" value="RESPONSE_REGULATORY"/>
    <property type="match status" value="1"/>
</dbReference>
<sequence>MRIVLVEDNESLAQGIANALRDQGYAVDWLADGDEAYRFLASEGGDIAIIDINLPGRNGIEIVRALRKQGSGIPIIMLTARSDLSDRVTGLDAGADDYLVKPFDMAELTARIRALSRRRADIQTGIREIGQIQFNQTARTVIGPAGPIDLPRRELALLECLMDHSGRIVSKERIADTLYGIGSEVEANAVELLISRLRRKLANTGVSIRTARGLGYLLDDTPA</sequence>
<dbReference type="PROSITE" id="PS51755">
    <property type="entry name" value="OMPR_PHOB"/>
    <property type="match status" value="1"/>
</dbReference>
<evidence type="ECO:0000256" key="4">
    <source>
        <dbReference type="ARBA" id="ARBA00023125"/>
    </source>
</evidence>
<name>A0A4P8ELT9_9RHOB</name>
<dbReference type="Gene3D" id="3.40.50.2300">
    <property type="match status" value="1"/>
</dbReference>
<dbReference type="AlphaFoldDB" id="A0A4P8ELT9"/>
<evidence type="ECO:0000256" key="5">
    <source>
        <dbReference type="ARBA" id="ARBA00023163"/>
    </source>
</evidence>
<evidence type="ECO:0000259" key="8">
    <source>
        <dbReference type="PROSITE" id="PS50110"/>
    </source>
</evidence>